<feature type="transmembrane region" description="Helical" evidence="1">
    <location>
        <begin position="6"/>
        <end position="24"/>
    </location>
</feature>
<evidence type="ECO:0000313" key="2">
    <source>
        <dbReference type="EMBL" id="SFE75593.1"/>
    </source>
</evidence>
<evidence type="ECO:0000256" key="1">
    <source>
        <dbReference type="SAM" id="Phobius"/>
    </source>
</evidence>
<dbReference type="OrthoDB" id="849477at2"/>
<evidence type="ECO:0000313" key="3">
    <source>
        <dbReference type="Proteomes" id="UP000199516"/>
    </source>
</evidence>
<name>A0A1I2D695_9BACI</name>
<dbReference type="AlphaFoldDB" id="A0A1I2D695"/>
<keyword evidence="1" id="KW-1133">Transmembrane helix</keyword>
<dbReference type="RefSeq" id="WP_091660897.1">
    <property type="nucleotide sequence ID" value="NZ_FONT01000003.1"/>
</dbReference>
<dbReference type="Proteomes" id="UP000199516">
    <property type="component" value="Unassembled WGS sequence"/>
</dbReference>
<feature type="transmembrane region" description="Helical" evidence="1">
    <location>
        <begin position="117"/>
        <end position="134"/>
    </location>
</feature>
<protein>
    <submittedName>
        <fullName evidence="2">Uncharacterized protein</fullName>
    </submittedName>
</protein>
<keyword evidence="1" id="KW-0472">Membrane</keyword>
<accession>A0A1I2D695</accession>
<gene>
    <name evidence="2" type="ORF">SAMN05192532_103414</name>
</gene>
<organism evidence="2 3">
    <name type="scientific">Alteribacillus iranensis</name>
    <dbReference type="NCBI Taxonomy" id="930128"/>
    <lineage>
        <taxon>Bacteria</taxon>
        <taxon>Bacillati</taxon>
        <taxon>Bacillota</taxon>
        <taxon>Bacilli</taxon>
        <taxon>Bacillales</taxon>
        <taxon>Bacillaceae</taxon>
        <taxon>Alteribacillus</taxon>
    </lineage>
</organism>
<proteinExistence type="predicted"/>
<dbReference type="EMBL" id="FONT01000003">
    <property type="protein sequence ID" value="SFE75593.1"/>
    <property type="molecule type" value="Genomic_DNA"/>
</dbReference>
<reference evidence="2 3" key="1">
    <citation type="submission" date="2016-10" db="EMBL/GenBank/DDBJ databases">
        <authorList>
            <person name="de Groot N.N."/>
        </authorList>
    </citation>
    <scope>NUCLEOTIDE SEQUENCE [LARGE SCALE GENOMIC DNA]</scope>
    <source>
        <strain evidence="2 3">DSM 23995</strain>
    </source>
</reference>
<keyword evidence="1" id="KW-0812">Transmembrane</keyword>
<sequence>MFGIVDFFQLILSLFLILPAVSIIRESGYIIAATIFGAKNKKITIGVGPKILDLSFFEIRKYYFMYSWCTYESIRYEGKWAHILIYSAPIAANFFVALVINGLLAADILSGSFWEKFIFYAFYFVLFDALPLYFPDGQPSNGRVVFELLKYGKRIDFDKEDPKKIEDEGRHVRE</sequence>
<keyword evidence="3" id="KW-1185">Reference proteome</keyword>
<feature type="transmembrane region" description="Helical" evidence="1">
    <location>
        <begin position="83"/>
        <end position="105"/>
    </location>
</feature>